<reference evidence="3 4" key="1">
    <citation type="submission" date="2020-08" db="EMBL/GenBank/DDBJ databases">
        <title>The genome sequence of type strain Novosphingobium flavum NBRC 111647.</title>
        <authorList>
            <person name="Liu Y."/>
        </authorList>
    </citation>
    <scope>NUCLEOTIDE SEQUENCE [LARGE SCALE GENOMIC DNA]</scope>
    <source>
        <strain evidence="3 4">NBRC 111647</strain>
    </source>
</reference>
<keyword evidence="2" id="KW-0732">Signal</keyword>
<dbReference type="PROSITE" id="PS50293">
    <property type="entry name" value="TPR_REGION"/>
    <property type="match status" value="1"/>
</dbReference>
<organism evidence="3 4">
    <name type="scientific">Novosphingobium flavum</name>
    <dbReference type="NCBI Taxonomy" id="1778672"/>
    <lineage>
        <taxon>Bacteria</taxon>
        <taxon>Pseudomonadati</taxon>
        <taxon>Pseudomonadota</taxon>
        <taxon>Alphaproteobacteria</taxon>
        <taxon>Sphingomonadales</taxon>
        <taxon>Sphingomonadaceae</taxon>
        <taxon>Novosphingobium</taxon>
    </lineage>
</organism>
<comment type="caution">
    <text evidence="3">The sequence shown here is derived from an EMBL/GenBank/DDBJ whole genome shotgun (WGS) entry which is preliminary data.</text>
</comment>
<dbReference type="Gene3D" id="1.25.40.10">
    <property type="entry name" value="Tetratricopeptide repeat domain"/>
    <property type="match status" value="1"/>
</dbReference>
<feature type="signal peptide" evidence="2">
    <location>
        <begin position="1"/>
        <end position="22"/>
    </location>
</feature>
<dbReference type="SMART" id="SM00028">
    <property type="entry name" value="TPR"/>
    <property type="match status" value="1"/>
</dbReference>
<dbReference type="InterPro" id="IPR019734">
    <property type="entry name" value="TPR_rpt"/>
</dbReference>
<feature type="repeat" description="TPR" evidence="1">
    <location>
        <begin position="81"/>
        <end position="114"/>
    </location>
</feature>
<name>A0A7X1FSQ7_9SPHN</name>
<evidence type="ECO:0000256" key="1">
    <source>
        <dbReference type="PROSITE-ProRule" id="PRU00339"/>
    </source>
</evidence>
<evidence type="ECO:0000256" key="2">
    <source>
        <dbReference type="SAM" id="SignalP"/>
    </source>
</evidence>
<evidence type="ECO:0000313" key="4">
    <source>
        <dbReference type="Proteomes" id="UP000566813"/>
    </source>
</evidence>
<dbReference type="AlphaFoldDB" id="A0A7X1FSQ7"/>
<evidence type="ECO:0000313" key="3">
    <source>
        <dbReference type="EMBL" id="MBC2666288.1"/>
    </source>
</evidence>
<dbReference type="RefSeq" id="WP_185664579.1">
    <property type="nucleotide sequence ID" value="NZ_JACLAW010000008.1"/>
</dbReference>
<keyword evidence="1" id="KW-0802">TPR repeat</keyword>
<sequence>MTVRKTGLLVLVTASFSLSGCASVFNFSWLHSNKPAQARSETPASAGTPMTDAGRKFLASGDTGLAIEAFQHALGSGEAAAPALNGLGVAYARLDRFETAQNLFAQAIALAPENEQYAANMARLLRSPALAMRHDADIAAQVVAVAAPAPETPAVAVKPAPGQLVRVSANEFHIVTASAAPAPQIGKASVRTARAKPAATSAAKSAPAKVAMQSARTRAKSALASKPQALVTPRRAARTTIDNPFVASAAAPVTTLKVEVRESAPAPKSEAGEADS</sequence>
<dbReference type="PROSITE" id="PS50005">
    <property type="entry name" value="TPR"/>
    <property type="match status" value="1"/>
</dbReference>
<gene>
    <name evidence="3" type="ORF">H7F51_12235</name>
</gene>
<dbReference type="SUPFAM" id="SSF48452">
    <property type="entry name" value="TPR-like"/>
    <property type="match status" value="1"/>
</dbReference>
<feature type="chain" id="PRO_5031317371" evidence="2">
    <location>
        <begin position="23"/>
        <end position="276"/>
    </location>
</feature>
<proteinExistence type="predicted"/>
<protein>
    <submittedName>
        <fullName evidence="3">Tetratricopeptide repeat protein</fullName>
    </submittedName>
</protein>
<accession>A0A7X1FSQ7</accession>
<dbReference type="PROSITE" id="PS51257">
    <property type="entry name" value="PROKAR_LIPOPROTEIN"/>
    <property type="match status" value="1"/>
</dbReference>
<keyword evidence="4" id="KW-1185">Reference proteome</keyword>
<dbReference type="InterPro" id="IPR011990">
    <property type="entry name" value="TPR-like_helical_dom_sf"/>
</dbReference>
<dbReference type="Proteomes" id="UP000566813">
    <property type="component" value="Unassembled WGS sequence"/>
</dbReference>
<dbReference type="EMBL" id="JACLAW010000008">
    <property type="protein sequence ID" value="MBC2666288.1"/>
    <property type="molecule type" value="Genomic_DNA"/>
</dbReference>
<dbReference type="Pfam" id="PF14559">
    <property type="entry name" value="TPR_19"/>
    <property type="match status" value="1"/>
</dbReference>